<dbReference type="InterPro" id="IPR035952">
    <property type="entry name" value="Rhomboid-like_sf"/>
</dbReference>
<evidence type="ECO:0008006" key="8">
    <source>
        <dbReference type="Google" id="ProtNLM"/>
    </source>
</evidence>
<keyword evidence="3 5" id="KW-1133">Transmembrane helix</keyword>
<feature type="transmembrane region" description="Helical" evidence="5">
    <location>
        <begin position="85"/>
        <end position="102"/>
    </location>
</feature>
<feature type="transmembrane region" description="Helical" evidence="5">
    <location>
        <begin position="46"/>
        <end position="73"/>
    </location>
</feature>
<dbReference type="EMBL" id="JAMKFE010000003">
    <property type="protein sequence ID" value="MCM5679255.1"/>
    <property type="molecule type" value="Genomic_DNA"/>
</dbReference>
<comment type="caution">
    <text evidence="6">The sequence shown here is derived from an EMBL/GenBank/DDBJ whole genome shotgun (WGS) entry which is preliminary data.</text>
</comment>
<protein>
    <recommendedName>
        <fullName evidence="8">Rhomboid family GlyGly-CTERM serine protease</fullName>
    </recommendedName>
</protein>
<feature type="transmembrane region" description="Helical" evidence="5">
    <location>
        <begin position="135"/>
        <end position="151"/>
    </location>
</feature>
<proteinExistence type="predicted"/>
<dbReference type="RefSeq" id="WP_251777454.1">
    <property type="nucleotide sequence ID" value="NZ_JAMKFE010000003.1"/>
</dbReference>
<evidence type="ECO:0000256" key="1">
    <source>
        <dbReference type="ARBA" id="ARBA00004141"/>
    </source>
</evidence>
<sequence>MRLRRVTPPARAWLGLSAGLAVAALAGYGLPSGALAWRADAPWSVWRWFTAVAVHWTALHLGANLAGLALLAWLGASARLPSGAAWAWCAAWPLTQAPLMLVGELRAYGGLSGVLHAGAVIAATYMLCRSRGAPRCIGLGVLAGVALKLWLEAPWQVPLQADAAWGFPVAVIAHATGALTGLACAVIALGVNRGSA</sequence>
<organism evidence="6 7">
    <name type="scientific">Caldimonas mangrovi</name>
    <dbReference type="NCBI Taxonomy" id="2944811"/>
    <lineage>
        <taxon>Bacteria</taxon>
        <taxon>Pseudomonadati</taxon>
        <taxon>Pseudomonadota</taxon>
        <taxon>Betaproteobacteria</taxon>
        <taxon>Burkholderiales</taxon>
        <taxon>Sphaerotilaceae</taxon>
        <taxon>Caldimonas</taxon>
    </lineage>
</organism>
<evidence type="ECO:0000313" key="7">
    <source>
        <dbReference type="Proteomes" id="UP001165541"/>
    </source>
</evidence>
<evidence type="ECO:0000256" key="3">
    <source>
        <dbReference type="ARBA" id="ARBA00022989"/>
    </source>
</evidence>
<evidence type="ECO:0000256" key="4">
    <source>
        <dbReference type="ARBA" id="ARBA00023136"/>
    </source>
</evidence>
<feature type="transmembrane region" description="Helical" evidence="5">
    <location>
        <begin position="108"/>
        <end position="128"/>
    </location>
</feature>
<keyword evidence="2 5" id="KW-0812">Transmembrane</keyword>
<evidence type="ECO:0000256" key="5">
    <source>
        <dbReference type="SAM" id="Phobius"/>
    </source>
</evidence>
<name>A0ABT0YKI7_9BURK</name>
<reference evidence="6" key="1">
    <citation type="submission" date="2022-05" db="EMBL/GenBank/DDBJ databases">
        <title>Schlegelella sp. nov., isolated from mangrove soil.</title>
        <authorList>
            <person name="Liu Y."/>
            <person name="Ge X."/>
            <person name="Liu W."/>
        </authorList>
    </citation>
    <scope>NUCLEOTIDE SEQUENCE</scope>
    <source>
        <strain evidence="6">S2-27</strain>
    </source>
</reference>
<dbReference type="Gene3D" id="1.20.1540.10">
    <property type="entry name" value="Rhomboid-like"/>
    <property type="match status" value="1"/>
</dbReference>
<evidence type="ECO:0000313" key="6">
    <source>
        <dbReference type="EMBL" id="MCM5679255.1"/>
    </source>
</evidence>
<feature type="transmembrane region" description="Helical" evidence="5">
    <location>
        <begin position="163"/>
        <end position="191"/>
    </location>
</feature>
<evidence type="ECO:0000256" key="2">
    <source>
        <dbReference type="ARBA" id="ARBA00022692"/>
    </source>
</evidence>
<keyword evidence="7" id="KW-1185">Reference proteome</keyword>
<comment type="subcellular location">
    <subcellularLocation>
        <location evidence="1">Membrane</location>
        <topology evidence="1">Multi-pass membrane protein</topology>
    </subcellularLocation>
</comment>
<gene>
    <name evidence="6" type="ORF">M8A51_06890</name>
</gene>
<dbReference type="SUPFAM" id="SSF144091">
    <property type="entry name" value="Rhomboid-like"/>
    <property type="match status" value="1"/>
</dbReference>
<keyword evidence="4 5" id="KW-0472">Membrane</keyword>
<accession>A0ABT0YKI7</accession>
<dbReference type="Proteomes" id="UP001165541">
    <property type="component" value="Unassembled WGS sequence"/>
</dbReference>